<comment type="caution">
    <text evidence="2">The sequence shown here is derived from an EMBL/GenBank/DDBJ whole genome shotgun (WGS) entry which is preliminary data.</text>
</comment>
<evidence type="ECO:0000313" key="2">
    <source>
        <dbReference type="EMBL" id="VTQ61504.1"/>
    </source>
</evidence>
<evidence type="ECO:0000313" key="3">
    <source>
        <dbReference type="Proteomes" id="UP000352698"/>
    </source>
</evidence>
<sequence length="59" mass="6688">MATTMVNTELKFNSSKECSEFLNNIYSKKTKPSNPNIARTLAGMKKIKTMNIDGKKYNI</sequence>
<dbReference type="EMBL" id="CABEEP010000001">
    <property type="protein sequence ID" value="VTQ59679.1"/>
    <property type="molecule type" value="Genomic_DNA"/>
</dbReference>
<name>A0A7Z9DHY3_ENTHR</name>
<dbReference type="Proteomes" id="UP000352698">
    <property type="component" value="Unassembled WGS sequence"/>
</dbReference>
<organism evidence="2 3">
    <name type="scientific">Enterococcus hirae</name>
    <dbReference type="NCBI Taxonomy" id="1354"/>
    <lineage>
        <taxon>Bacteria</taxon>
        <taxon>Bacillati</taxon>
        <taxon>Bacillota</taxon>
        <taxon>Bacilli</taxon>
        <taxon>Lactobacillales</taxon>
        <taxon>Enterococcaceae</taxon>
        <taxon>Enterococcus</taxon>
    </lineage>
</organism>
<dbReference type="EMBL" id="CABEEP010000001">
    <property type="protein sequence ID" value="VTQ61504.1"/>
    <property type="molecule type" value="Genomic_DNA"/>
</dbReference>
<dbReference type="RefSeq" id="WP_010738465.1">
    <property type="nucleotide sequence ID" value="NZ_CABEEP010000001.1"/>
</dbReference>
<protein>
    <submittedName>
        <fullName evidence="2">Uncharacterized protein</fullName>
    </submittedName>
</protein>
<dbReference type="AlphaFoldDB" id="A0A7Z9DHY3"/>
<evidence type="ECO:0000313" key="1">
    <source>
        <dbReference type="EMBL" id="VTQ59679.1"/>
    </source>
</evidence>
<accession>A0A7Z9DHY3</accession>
<proteinExistence type="predicted"/>
<reference evidence="2 3" key="1">
    <citation type="submission" date="2019-05" db="EMBL/GenBank/DDBJ databases">
        <authorList>
            <consortium name="Pathogen Informatics"/>
        </authorList>
    </citation>
    <scope>NUCLEOTIDE SEQUENCE [LARGE SCALE GENOMIC DNA]</scope>
    <source>
        <strain evidence="2 3">NCTC12204</strain>
    </source>
</reference>
<gene>
    <name evidence="1" type="ORF">NCTC12204_00445</name>
    <name evidence="2" type="ORF">NCTC12204_00819</name>
</gene>